<sequence length="307" mass="35281">MGSWKQILCLLILSFCLLIPGKVSAKVLWDGAELVKGQTGKLTIIEPINLWKREESKLTFVRVLNPNETYRVYGYDHTHGQYRVGGAYVVTDMKGKIKYKTPSKQKLQELLLEDVSLNEHHSLVKQIVSVPKGFEKHPEVIKIKNRIAQLPITLLDKMKSHDILIKLVDEPITNVAEFTHLKGQVPRGWENSNRTWDDVPGIGGTHVVVVRIGYSDYGKSHGSVNLELHEAAHSIDSIIYDHLSSTKSFIDIWKKESQFLFKNSVYYDNYPEEYFAETFAMYYLEESSREKLKTTAPLTYTFFKNLQ</sequence>
<organism evidence="4 5">
    <name type="scientific">Cytobacillus spartinae</name>
    <dbReference type="NCBI Taxonomy" id="3299023"/>
    <lineage>
        <taxon>Bacteria</taxon>
        <taxon>Bacillati</taxon>
        <taxon>Bacillota</taxon>
        <taxon>Bacilli</taxon>
        <taxon>Bacillales</taxon>
        <taxon>Bacillaceae</taxon>
        <taxon>Cytobacillus</taxon>
    </lineage>
</organism>
<dbReference type="Gene3D" id="3.40.390.10">
    <property type="entry name" value="Collagenase (Catalytic Domain)"/>
    <property type="match status" value="1"/>
</dbReference>
<dbReference type="Proteomes" id="UP001601059">
    <property type="component" value="Unassembled WGS sequence"/>
</dbReference>
<evidence type="ECO:0000259" key="3">
    <source>
        <dbReference type="PROSITE" id="PS51995"/>
    </source>
</evidence>
<comment type="caution">
    <text evidence="4">The sequence shown here is derived from an EMBL/GenBank/DDBJ whole genome shotgun (WGS) entry which is preliminary data.</text>
</comment>
<evidence type="ECO:0000256" key="2">
    <source>
        <dbReference type="ARBA" id="ARBA00022525"/>
    </source>
</evidence>
<dbReference type="Pfam" id="PF07737">
    <property type="entry name" value="ATLF"/>
    <property type="match status" value="1"/>
</dbReference>
<dbReference type="InterPro" id="IPR024079">
    <property type="entry name" value="MetalloPept_cat_dom_sf"/>
</dbReference>
<reference evidence="4 5" key="1">
    <citation type="submission" date="2024-08" db="EMBL/GenBank/DDBJ databases">
        <title>Two novel Cytobacillus novel species.</title>
        <authorList>
            <person name="Liu G."/>
        </authorList>
    </citation>
    <scope>NUCLEOTIDE SEQUENCE [LARGE SCALE GENOMIC DNA]</scope>
    <source>
        <strain evidence="4 5">FJAT-54145</strain>
    </source>
</reference>
<gene>
    <name evidence="4" type="ORF">ACFYKX_13995</name>
</gene>
<dbReference type="CDD" id="cd20183">
    <property type="entry name" value="M34_PPEP"/>
    <property type="match status" value="1"/>
</dbReference>
<keyword evidence="2" id="KW-0964">Secreted</keyword>
<dbReference type="RefSeq" id="WP_389361681.1">
    <property type="nucleotide sequence ID" value="NZ_JBIACK010000006.1"/>
</dbReference>
<evidence type="ECO:0000256" key="1">
    <source>
        <dbReference type="ARBA" id="ARBA00004613"/>
    </source>
</evidence>
<dbReference type="InterPro" id="IPR014781">
    <property type="entry name" value="Anthrax_toxin_lethal/edema_N/C"/>
</dbReference>
<keyword evidence="5" id="KW-1185">Reference proteome</keyword>
<dbReference type="SUPFAM" id="SSF55486">
    <property type="entry name" value="Metalloproteases ('zincins'), catalytic domain"/>
    <property type="match status" value="1"/>
</dbReference>
<comment type="subcellular location">
    <subcellularLocation>
        <location evidence="1">Secreted</location>
    </subcellularLocation>
</comment>
<dbReference type="EMBL" id="JBIACK010000006">
    <property type="protein sequence ID" value="MFE8701712.1"/>
    <property type="molecule type" value="Genomic_DNA"/>
</dbReference>
<evidence type="ECO:0000313" key="4">
    <source>
        <dbReference type="EMBL" id="MFE8701712.1"/>
    </source>
</evidence>
<feature type="domain" description="ATLF-like" evidence="3">
    <location>
        <begin position="121"/>
        <end position="307"/>
    </location>
</feature>
<accession>A0ABW6KC03</accession>
<name>A0ABW6KC03_9BACI</name>
<protein>
    <recommendedName>
        <fullName evidence="3">ATLF-like domain-containing protein</fullName>
    </recommendedName>
</protein>
<dbReference type="InterPro" id="IPR047568">
    <property type="entry name" value="ATLF-like_dom"/>
</dbReference>
<evidence type="ECO:0000313" key="5">
    <source>
        <dbReference type="Proteomes" id="UP001601059"/>
    </source>
</evidence>
<dbReference type="PROSITE" id="PS51995">
    <property type="entry name" value="ATLF"/>
    <property type="match status" value="1"/>
</dbReference>
<proteinExistence type="predicted"/>